<keyword evidence="1" id="KW-0472">Membrane</keyword>
<dbReference type="SUPFAM" id="SSF54523">
    <property type="entry name" value="Pili subunits"/>
    <property type="match status" value="1"/>
</dbReference>
<accession>A0A2V2A2X9</accession>
<dbReference type="AlphaFoldDB" id="A0A2V2A2X9"/>
<dbReference type="Proteomes" id="UP000245655">
    <property type="component" value="Unassembled WGS sequence"/>
</dbReference>
<evidence type="ECO:0000256" key="1">
    <source>
        <dbReference type="SAM" id="Phobius"/>
    </source>
</evidence>
<dbReference type="Pfam" id="PF16732">
    <property type="entry name" value="ComP_DUS"/>
    <property type="match status" value="1"/>
</dbReference>
<dbReference type="Gene3D" id="3.30.700.10">
    <property type="entry name" value="Glycoprotein, Type 4 Pilin"/>
    <property type="match status" value="1"/>
</dbReference>
<dbReference type="GeneID" id="60255301"/>
<dbReference type="InterPro" id="IPR045584">
    <property type="entry name" value="Pilin-like"/>
</dbReference>
<reference evidence="2 3" key="1">
    <citation type="submission" date="2018-05" db="EMBL/GenBank/DDBJ databases">
        <title>Genomic Encyclopedia of Type Strains, Phase IV (KMG-IV): sequencing the most valuable type-strain genomes for metagenomic binning, comparative biology and taxonomic classification.</title>
        <authorList>
            <person name="Goeker M."/>
        </authorList>
    </citation>
    <scope>NUCLEOTIDE SEQUENCE [LARGE SCALE GENOMIC DNA]</scope>
    <source>
        <strain evidence="2 3">DSM 7229</strain>
    </source>
</reference>
<dbReference type="PANTHER" id="PTHR30093">
    <property type="entry name" value="GENERAL SECRETION PATHWAY PROTEIN G"/>
    <property type="match status" value="1"/>
</dbReference>
<protein>
    <submittedName>
        <fullName evidence="2">Type IV pilus assembly protein PilE</fullName>
    </submittedName>
</protein>
<organism evidence="2 3">
    <name type="scientific">Psychrobacter immobilis</name>
    <dbReference type="NCBI Taxonomy" id="498"/>
    <lineage>
        <taxon>Bacteria</taxon>
        <taxon>Pseudomonadati</taxon>
        <taxon>Pseudomonadota</taxon>
        <taxon>Gammaproteobacteria</taxon>
        <taxon>Moraxellales</taxon>
        <taxon>Moraxellaceae</taxon>
        <taxon>Psychrobacter</taxon>
    </lineage>
</organism>
<dbReference type="RefSeq" id="WP_109591234.1">
    <property type="nucleotide sequence ID" value="NZ_CAJGZY010000022.1"/>
</dbReference>
<keyword evidence="3" id="KW-1185">Reference proteome</keyword>
<dbReference type="PANTHER" id="PTHR30093:SF47">
    <property type="entry name" value="TYPE IV PILUS NON-CORE MINOR PILIN PILE"/>
    <property type="match status" value="1"/>
</dbReference>
<proteinExistence type="predicted"/>
<dbReference type="GO" id="GO:0043683">
    <property type="term" value="P:type IV pilus assembly"/>
    <property type="evidence" value="ECO:0007669"/>
    <property type="project" value="InterPro"/>
</dbReference>
<dbReference type="EMBL" id="QGGM01000007">
    <property type="protein sequence ID" value="PWK12647.1"/>
    <property type="molecule type" value="Genomic_DNA"/>
</dbReference>
<evidence type="ECO:0000313" key="2">
    <source>
        <dbReference type="EMBL" id="PWK12647.1"/>
    </source>
</evidence>
<gene>
    <name evidence="2" type="ORF">C8D84_107122</name>
</gene>
<feature type="transmembrane region" description="Helical" evidence="1">
    <location>
        <begin position="12"/>
        <end position="32"/>
    </location>
</feature>
<dbReference type="InterPro" id="IPR012902">
    <property type="entry name" value="N_methyl_site"/>
</dbReference>
<sequence length="153" mass="16816">MVKQGMNGFTLIELMIVVVIIGILAAIVYPSYQGYIEKGKRVDMMSEMQQIGSRIEANKITYKRYDRIPLNEIFNNTVSGAGTTFPNTGTALYNISITSVDGTGFDDRDWILTAAPISGTQMANDGILTLNFEGEKCRGSGLNQKCGMADEWN</sequence>
<dbReference type="NCBIfam" id="TIGR02532">
    <property type="entry name" value="IV_pilin_GFxxxE"/>
    <property type="match status" value="1"/>
</dbReference>
<evidence type="ECO:0000313" key="3">
    <source>
        <dbReference type="Proteomes" id="UP000245655"/>
    </source>
</evidence>
<name>A0A2V2A2X9_PSYIM</name>
<comment type="caution">
    <text evidence="2">The sequence shown here is derived from an EMBL/GenBank/DDBJ whole genome shotgun (WGS) entry which is preliminary data.</text>
</comment>
<keyword evidence="1" id="KW-0812">Transmembrane</keyword>
<dbReference type="Pfam" id="PF07963">
    <property type="entry name" value="N_methyl"/>
    <property type="match status" value="1"/>
</dbReference>
<keyword evidence="1" id="KW-1133">Transmembrane helix</keyword>
<dbReference type="InterPro" id="IPR031982">
    <property type="entry name" value="PilE-like"/>
</dbReference>